<comment type="caution">
    <text evidence="1">The sequence shown here is derived from an EMBL/GenBank/DDBJ whole genome shotgun (WGS) entry which is preliminary data.</text>
</comment>
<protein>
    <submittedName>
        <fullName evidence="1">Uncharacterized protein</fullName>
    </submittedName>
</protein>
<organism evidence="1 2">
    <name type="scientific">Lachnoanaerobaculum saburreum DSM 3986</name>
    <dbReference type="NCBI Taxonomy" id="887325"/>
    <lineage>
        <taxon>Bacteria</taxon>
        <taxon>Bacillati</taxon>
        <taxon>Bacillota</taxon>
        <taxon>Clostridia</taxon>
        <taxon>Lachnospirales</taxon>
        <taxon>Lachnospiraceae</taxon>
        <taxon>Lachnoanaerobaculum</taxon>
    </lineage>
</organism>
<dbReference type="HOGENOM" id="CLU_3154301_0_0_9"/>
<evidence type="ECO:0000313" key="1">
    <source>
        <dbReference type="EMBL" id="EFU78050.1"/>
    </source>
</evidence>
<accession>E6LJB6</accession>
<name>E6LJB6_9FIRM</name>
<dbReference type="Proteomes" id="UP000003434">
    <property type="component" value="Unassembled WGS sequence"/>
</dbReference>
<evidence type="ECO:0000313" key="2">
    <source>
        <dbReference type="Proteomes" id="UP000003434"/>
    </source>
</evidence>
<dbReference type="RefSeq" id="WP_008749824.1">
    <property type="nucleotide sequence ID" value="NZ_GL622296.1"/>
</dbReference>
<sequence length="48" mass="5405">MALNATIITEESTINIGLSTKNPSRNTKVSDVKKHFGVKCENLFYFMI</sequence>
<dbReference type="AlphaFoldDB" id="E6LJB6"/>
<dbReference type="EMBL" id="AEPW01000001">
    <property type="protein sequence ID" value="EFU78050.1"/>
    <property type="molecule type" value="Genomic_DNA"/>
</dbReference>
<gene>
    <name evidence="1" type="ORF">HMPREF0381_0051</name>
</gene>
<proteinExistence type="predicted"/>
<reference evidence="1 2" key="1">
    <citation type="submission" date="2010-12" db="EMBL/GenBank/DDBJ databases">
        <authorList>
            <person name="Muzny D."/>
            <person name="Qin X."/>
            <person name="Deng J."/>
            <person name="Jiang H."/>
            <person name="Liu Y."/>
            <person name="Qu J."/>
            <person name="Song X.-Z."/>
            <person name="Zhang L."/>
            <person name="Thornton R."/>
            <person name="Coyle M."/>
            <person name="Francisco L."/>
            <person name="Jackson L."/>
            <person name="Javaid M."/>
            <person name="Korchina V."/>
            <person name="Kovar C."/>
            <person name="Mata R."/>
            <person name="Mathew T."/>
            <person name="Ngo R."/>
            <person name="Nguyen L."/>
            <person name="Nguyen N."/>
            <person name="Okwuonu G."/>
            <person name="Ongeri F."/>
            <person name="Pham C."/>
            <person name="Simmons D."/>
            <person name="Wilczek-Boney K."/>
            <person name="Hale W."/>
            <person name="Jakkamsetti A."/>
            <person name="Pham P."/>
            <person name="Ruth R."/>
            <person name="San Lucas F."/>
            <person name="Warren J."/>
            <person name="Zhang J."/>
            <person name="Zhao Z."/>
            <person name="Zhou C."/>
            <person name="Zhu D."/>
            <person name="Lee S."/>
            <person name="Bess C."/>
            <person name="Blankenburg K."/>
            <person name="Forbes L."/>
            <person name="Fu Q."/>
            <person name="Gubbala S."/>
            <person name="Hirani K."/>
            <person name="Jayaseelan J.C."/>
            <person name="Lara F."/>
            <person name="Munidasa M."/>
            <person name="Palculict T."/>
            <person name="Patil S."/>
            <person name="Pu L.-L."/>
            <person name="Saada N."/>
            <person name="Tang L."/>
            <person name="Weissenberger G."/>
            <person name="Zhu Y."/>
            <person name="Hemphill L."/>
            <person name="Shang Y."/>
            <person name="Youmans B."/>
            <person name="Ayvaz T."/>
            <person name="Ross M."/>
            <person name="Santibanez J."/>
            <person name="Aqrawi P."/>
            <person name="Gross S."/>
            <person name="Joshi V."/>
            <person name="Fowler G."/>
            <person name="Nazareth L."/>
            <person name="Reid J."/>
            <person name="Worley K."/>
            <person name="Petrosino J."/>
            <person name="Highlander S."/>
            <person name="Gibbs R."/>
        </authorList>
    </citation>
    <scope>NUCLEOTIDE SEQUENCE [LARGE SCALE GENOMIC DNA]</scope>
    <source>
        <strain evidence="1 2">DSM 3986</strain>
    </source>
</reference>
<dbReference type="eggNOG" id="ENOG502ZEZE">
    <property type="taxonomic scope" value="Bacteria"/>
</dbReference>